<dbReference type="InterPro" id="IPR027546">
    <property type="entry name" value="Sirtuin_class_III"/>
</dbReference>
<evidence type="ECO:0000313" key="7">
    <source>
        <dbReference type="Proteomes" id="UP000199656"/>
    </source>
</evidence>
<evidence type="ECO:0000259" key="5">
    <source>
        <dbReference type="PROSITE" id="PS50305"/>
    </source>
</evidence>
<evidence type="ECO:0000256" key="1">
    <source>
        <dbReference type="ARBA" id="ARBA00012928"/>
    </source>
</evidence>
<evidence type="ECO:0000256" key="2">
    <source>
        <dbReference type="ARBA" id="ARBA00022679"/>
    </source>
</evidence>
<dbReference type="CDD" id="cd01412">
    <property type="entry name" value="SIRT5_Af1_CobB"/>
    <property type="match status" value="1"/>
</dbReference>
<keyword evidence="2" id="KW-0808">Transferase</keyword>
<dbReference type="EMBL" id="FNRL01000007">
    <property type="protein sequence ID" value="SEA43464.1"/>
    <property type="molecule type" value="Genomic_DNA"/>
</dbReference>
<name>A0A1H4B610_9BACT</name>
<dbReference type="SUPFAM" id="SSF52467">
    <property type="entry name" value="DHS-like NAD/FAD-binding domain"/>
    <property type="match status" value="1"/>
</dbReference>
<dbReference type="InterPro" id="IPR026590">
    <property type="entry name" value="Ssirtuin_cat_dom"/>
</dbReference>
<dbReference type="InterPro" id="IPR029035">
    <property type="entry name" value="DHS-like_NAD/FAD-binding_dom"/>
</dbReference>
<organism evidence="6 7">
    <name type="scientific">Chitinophaga terrae</name>
    <name type="common">ex Kim and Jung 2007</name>
    <dbReference type="NCBI Taxonomy" id="408074"/>
    <lineage>
        <taxon>Bacteria</taxon>
        <taxon>Pseudomonadati</taxon>
        <taxon>Bacteroidota</taxon>
        <taxon>Chitinophagia</taxon>
        <taxon>Chitinophagales</taxon>
        <taxon>Chitinophagaceae</taxon>
        <taxon>Chitinophaga</taxon>
    </lineage>
</organism>
<dbReference type="Proteomes" id="UP000199656">
    <property type="component" value="Unassembled WGS sequence"/>
</dbReference>
<dbReference type="GO" id="GO:0070403">
    <property type="term" value="F:NAD+ binding"/>
    <property type="evidence" value="ECO:0007669"/>
    <property type="project" value="InterPro"/>
</dbReference>
<dbReference type="Pfam" id="PF02146">
    <property type="entry name" value="SIR2"/>
    <property type="match status" value="1"/>
</dbReference>
<dbReference type="InterPro" id="IPR026591">
    <property type="entry name" value="Sirtuin_cat_small_dom_sf"/>
</dbReference>
<dbReference type="Gene3D" id="3.40.50.1220">
    <property type="entry name" value="TPP-binding domain"/>
    <property type="match status" value="1"/>
</dbReference>
<dbReference type="PROSITE" id="PS50305">
    <property type="entry name" value="SIRTUIN"/>
    <property type="match status" value="1"/>
</dbReference>
<evidence type="ECO:0000256" key="3">
    <source>
        <dbReference type="ARBA" id="ARBA00023027"/>
    </source>
</evidence>
<protein>
    <recommendedName>
        <fullName evidence="1">protein acetyllysine N-acetyltransferase</fullName>
        <ecNumber evidence="1">2.3.1.286</ecNumber>
    </recommendedName>
</protein>
<dbReference type="STRING" id="408074.SAMN05660909_01900"/>
<dbReference type="AlphaFoldDB" id="A0A1H4B610"/>
<dbReference type="GO" id="GO:0036054">
    <property type="term" value="F:protein-malonyllysine demalonylase activity"/>
    <property type="evidence" value="ECO:0007669"/>
    <property type="project" value="InterPro"/>
</dbReference>
<dbReference type="EC" id="2.3.1.286" evidence="1"/>
<sequence length="249" mass="27755">MEEEQAPEKTGCQPSVTLTYKRIFMKPKLVVLTGAGISAESGLRTFRDTDGLWEGYDVYEVASPQGWQKNPALVQDFYNSRRRDVKAAVPNAAHIGLAKLEEKYDVQIITQNIDDLHERGGSTSVMHLHGQIFKMRSCTNESLIYDVYDDIRMGDLAADGGQLRPHIVWFGEAVPMIEPALKEVLQADVFVVVGTSLQVYPAASLLEYVSETVPVYVIDRKIPLIGRQNVHRIEKPATAGVEELLSILL</sequence>
<comment type="caution">
    <text evidence="4">Lacks conserved residue(s) required for the propagation of feature annotation.</text>
</comment>
<evidence type="ECO:0000313" key="6">
    <source>
        <dbReference type="EMBL" id="SEA43464.1"/>
    </source>
</evidence>
<keyword evidence="7" id="KW-1185">Reference proteome</keyword>
<dbReference type="InterPro" id="IPR050134">
    <property type="entry name" value="NAD-dep_sirtuin_deacylases"/>
</dbReference>
<dbReference type="GO" id="GO:0036055">
    <property type="term" value="F:protein-succinyllysine desuccinylase activity"/>
    <property type="evidence" value="ECO:0007669"/>
    <property type="project" value="InterPro"/>
</dbReference>
<dbReference type="PANTHER" id="PTHR11085">
    <property type="entry name" value="NAD-DEPENDENT PROTEIN DEACYLASE SIRTUIN-5, MITOCHONDRIAL-RELATED"/>
    <property type="match status" value="1"/>
</dbReference>
<dbReference type="GO" id="GO:0017136">
    <property type="term" value="F:histone deacetylase activity, NAD-dependent"/>
    <property type="evidence" value="ECO:0007669"/>
    <property type="project" value="TreeGrafter"/>
</dbReference>
<reference evidence="7" key="1">
    <citation type="submission" date="2016-10" db="EMBL/GenBank/DDBJ databases">
        <authorList>
            <person name="Varghese N."/>
            <person name="Submissions S."/>
        </authorList>
    </citation>
    <scope>NUCLEOTIDE SEQUENCE [LARGE SCALE GENOMIC DNA]</scope>
    <source>
        <strain evidence="7">DSM 23920</strain>
    </source>
</reference>
<dbReference type="PANTHER" id="PTHR11085:SF4">
    <property type="entry name" value="NAD-DEPENDENT PROTEIN DEACYLASE"/>
    <property type="match status" value="1"/>
</dbReference>
<evidence type="ECO:0000256" key="4">
    <source>
        <dbReference type="PROSITE-ProRule" id="PRU00236"/>
    </source>
</evidence>
<gene>
    <name evidence="6" type="ORF">SAMN05660909_01900</name>
</gene>
<keyword evidence="3" id="KW-0520">NAD</keyword>
<dbReference type="InterPro" id="IPR003000">
    <property type="entry name" value="Sirtuin"/>
</dbReference>
<dbReference type="Gene3D" id="3.30.1600.10">
    <property type="entry name" value="SIR2/SIRT2 'Small Domain"/>
    <property type="match status" value="1"/>
</dbReference>
<proteinExistence type="predicted"/>
<accession>A0A1H4B610</accession>
<feature type="domain" description="Deacetylase sirtuin-type" evidence="5">
    <location>
        <begin position="9"/>
        <end position="249"/>
    </location>
</feature>